<sequence length="134" mass="15528">MLRVLQQTRMVSQEVHRALCWLWSNRIVSCLLDQHVQGIDQHLRLINEGIMENIIKSFLKIDPRTLGLLGDLPVYGWLRQLVPMDKTRSSHVEGLETQSLVVLYVVLYLRPLIIGQCFHSDQDDVIVVNFTRHG</sequence>
<name>A0A8J5VGG7_ZIZPA</name>
<gene>
    <name evidence="1" type="ORF">GUJ93_ZPchr0005g16048</name>
</gene>
<comment type="caution">
    <text evidence="1">The sequence shown here is derived from an EMBL/GenBank/DDBJ whole genome shotgun (WGS) entry which is preliminary data.</text>
</comment>
<dbReference type="EMBL" id="JAAALK010000284">
    <property type="protein sequence ID" value="KAG8069452.1"/>
    <property type="molecule type" value="Genomic_DNA"/>
</dbReference>
<evidence type="ECO:0000313" key="1">
    <source>
        <dbReference type="EMBL" id="KAG8069452.1"/>
    </source>
</evidence>
<proteinExistence type="predicted"/>
<reference evidence="1" key="2">
    <citation type="submission" date="2021-02" db="EMBL/GenBank/DDBJ databases">
        <authorList>
            <person name="Kimball J.A."/>
            <person name="Haas M.W."/>
            <person name="Macchietto M."/>
            <person name="Kono T."/>
            <person name="Duquette J."/>
            <person name="Shao M."/>
        </authorList>
    </citation>
    <scope>NUCLEOTIDE SEQUENCE</scope>
    <source>
        <tissue evidence="1">Fresh leaf tissue</tissue>
    </source>
</reference>
<evidence type="ECO:0000313" key="2">
    <source>
        <dbReference type="Proteomes" id="UP000729402"/>
    </source>
</evidence>
<organism evidence="1 2">
    <name type="scientific">Zizania palustris</name>
    <name type="common">Northern wild rice</name>
    <dbReference type="NCBI Taxonomy" id="103762"/>
    <lineage>
        <taxon>Eukaryota</taxon>
        <taxon>Viridiplantae</taxon>
        <taxon>Streptophyta</taxon>
        <taxon>Embryophyta</taxon>
        <taxon>Tracheophyta</taxon>
        <taxon>Spermatophyta</taxon>
        <taxon>Magnoliopsida</taxon>
        <taxon>Liliopsida</taxon>
        <taxon>Poales</taxon>
        <taxon>Poaceae</taxon>
        <taxon>BOP clade</taxon>
        <taxon>Oryzoideae</taxon>
        <taxon>Oryzeae</taxon>
        <taxon>Zizaniinae</taxon>
        <taxon>Zizania</taxon>
    </lineage>
</organism>
<dbReference type="Proteomes" id="UP000729402">
    <property type="component" value="Unassembled WGS sequence"/>
</dbReference>
<reference evidence="1" key="1">
    <citation type="journal article" date="2021" name="bioRxiv">
        <title>Whole Genome Assembly and Annotation of Northern Wild Rice, Zizania palustris L., Supports a Whole Genome Duplication in the Zizania Genus.</title>
        <authorList>
            <person name="Haas M."/>
            <person name="Kono T."/>
            <person name="Macchietto M."/>
            <person name="Millas R."/>
            <person name="McGilp L."/>
            <person name="Shao M."/>
            <person name="Duquette J."/>
            <person name="Hirsch C.N."/>
            <person name="Kimball J."/>
        </authorList>
    </citation>
    <scope>NUCLEOTIDE SEQUENCE</scope>
    <source>
        <tissue evidence="1">Fresh leaf tissue</tissue>
    </source>
</reference>
<accession>A0A8J5VGG7</accession>
<dbReference type="AlphaFoldDB" id="A0A8J5VGG7"/>
<keyword evidence="2" id="KW-1185">Reference proteome</keyword>
<protein>
    <submittedName>
        <fullName evidence="1">Uncharacterized protein</fullName>
    </submittedName>
</protein>